<comment type="caution">
    <text evidence="7">The sequence shown here is derived from an EMBL/GenBank/DDBJ whole genome shotgun (WGS) entry which is preliminary data.</text>
</comment>
<feature type="binding site" evidence="6">
    <location>
        <position position="116"/>
    </location>
    <ligand>
        <name>Fe cation</name>
        <dbReference type="ChEBI" id="CHEBI:24875"/>
    </ligand>
</feature>
<comment type="similarity">
    <text evidence="1 6">Belongs to the polypeptide deformylase family.</text>
</comment>
<feature type="binding site" evidence="6">
    <location>
        <position position="162"/>
    </location>
    <ligand>
        <name>Fe cation</name>
        <dbReference type="ChEBI" id="CHEBI:24875"/>
    </ligand>
</feature>
<name>A0A9D1RXZ4_9CORY</name>
<keyword evidence="2 6" id="KW-0479">Metal-binding</keyword>
<sequence>MSIMPIVIAGDPVLHNPTQPVEDPTSAELATLIADMYETMDAAHGVGLAANQVGINKRLFVYNCPDIEGPGGERLTDEQIEANGGPMRRGCVINPVLETSEIPETMPDEEADEEGCLSVPGYSYPTGRADWARVTGLDEHGEPTTIEGYGFFARCLQHEVGHLDGFLYTDMLLGRWKRAAKKTFKAEGWKTAGNTWTPGVDADPFGHDD</sequence>
<dbReference type="InterPro" id="IPR023635">
    <property type="entry name" value="Peptide_deformylase"/>
</dbReference>
<dbReference type="EMBL" id="DXFZ01000057">
    <property type="protein sequence ID" value="HIW95784.1"/>
    <property type="molecule type" value="Genomic_DNA"/>
</dbReference>
<dbReference type="NCBIfam" id="TIGR00079">
    <property type="entry name" value="pept_deformyl"/>
    <property type="match status" value="1"/>
</dbReference>
<feature type="active site" evidence="6">
    <location>
        <position position="159"/>
    </location>
</feature>
<evidence type="ECO:0000256" key="3">
    <source>
        <dbReference type="ARBA" id="ARBA00022801"/>
    </source>
</evidence>
<comment type="cofactor">
    <cofactor evidence="6">
        <name>Fe(2+)</name>
        <dbReference type="ChEBI" id="CHEBI:29033"/>
    </cofactor>
    <text evidence="6">Binds 1 Fe(2+) ion.</text>
</comment>
<reference evidence="7" key="1">
    <citation type="journal article" date="2021" name="PeerJ">
        <title>Extensive microbial diversity within the chicken gut microbiome revealed by metagenomics and culture.</title>
        <authorList>
            <person name="Gilroy R."/>
            <person name="Ravi A."/>
            <person name="Getino M."/>
            <person name="Pursley I."/>
            <person name="Horton D.L."/>
            <person name="Alikhan N.F."/>
            <person name="Baker D."/>
            <person name="Gharbi K."/>
            <person name="Hall N."/>
            <person name="Watson M."/>
            <person name="Adriaenssens E.M."/>
            <person name="Foster-Nyarko E."/>
            <person name="Jarju S."/>
            <person name="Secka A."/>
            <person name="Antonio M."/>
            <person name="Oren A."/>
            <person name="Chaudhuri R.R."/>
            <person name="La Ragione R."/>
            <person name="Hildebrand F."/>
            <person name="Pallen M.J."/>
        </authorList>
    </citation>
    <scope>NUCLEOTIDE SEQUENCE</scope>
    <source>
        <strain evidence="7">4376</strain>
    </source>
</reference>
<feature type="binding site" evidence="6">
    <location>
        <position position="158"/>
    </location>
    <ligand>
        <name>Fe cation</name>
        <dbReference type="ChEBI" id="CHEBI:24875"/>
    </ligand>
</feature>
<dbReference type="PIRSF" id="PIRSF004749">
    <property type="entry name" value="Pep_def"/>
    <property type="match status" value="1"/>
</dbReference>
<dbReference type="PRINTS" id="PR01576">
    <property type="entry name" value="PDEFORMYLASE"/>
</dbReference>
<evidence type="ECO:0000313" key="7">
    <source>
        <dbReference type="EMBL" id="HIW95784.1"/>
    </source>
</evidence>
<dbReference type="GO" id="GO:0042586">
    <property type="term" value="F:peptide deformylase activity"/>
    <property type="evidence" value="ECO:0007669"/>
    <property type="project" value="UniProtKB-UniRule"/>
</dbReference>
<dbReference type="Gene3D" id="3.90.45.10">
    <property type="entry name" value="Peptide deformylase"/>
    <property type="match status" value="1"/>
</dbReference>
<dbReference type="AlphaFoldDB" id="A0A9D1RXZ4"/>
<dbReference type="EC" id="3.5.1.88" evidence="6"/>
<dbReference type="NCBIfam" id="NF009483">
    <property type="entry name" value="PRK12846.1-4"/>
    <property type="match status" value="1"/>
</dbReference>
<accession>A0A9D1RXZ4</accession>
<organism evidence="7 8">
    <name type="scientific">Candidatus Corynebacterium gallistercoris</name>
    <dbReference type="NCBI Taxonomy" id="2838530"/>
    <lineage>
        <taxon>Bacteria</taxon>
        <taxon>Bacillati</taxon>
        <taxon>Actinomycetota</taxon>
        <taxon>Actinomycetes</taxon>
        <taxon>Mycobacteriales</taxon>
        <taxon>Corynebacteriaceae</taxon>
        <taxon>Corynebacterium</taxon>
    </lineage>
</organism>
<evidence type="ECO:0000256" key="4">
    <source>
        <dbReference type="ARBA" id="ARBA00022917"/>
    </source>
</evidence>
<keyword evidence="5 6" id="KW-0408">Iron</keyword>
<dbReference type="HAMAP" id="MF_00163">
    <property type="entry name" value="Pep_deformylase"/>
    <property type="match status" value="1"/>
</dbReference>
<gene>
    <name evidence="6" type="primary">def</name>
    <name evidence="7" type="ORF">H9867_04790</name>
</gene>
<reference evidence="7" key="2">
    <citation type="submission" date="2021-04" db="EMBL/GenBank/DDBJ databases">
        <authorList>
            <person name="Gilroy R."/>
        </authorList>
    </citation>
    <scope>NUCLEOTIDE SEQUENCE</scope>
    <source>
        <strain evidence="7">4376</strain>
    </source>
</reference>
<dbReference type="PANTHER" id="PTHR10458">
    <property type="entry name" value="PEPTIDE DEFORMYLASE"/>
    <property type="match status" value="1"/>
</dbReference>
<keyword evidence="4 6" id="KW-0648">Protein biosynthesis</keyword>
<dbReference type="Proteomes" id="UP000824189">
    <property type="component" value="Unassembled WGS sequence"/>
</dbReference>
<proteinExistence type="inferred from homology"/>
<evidence type="ECO:0000256" key="2">
    <source>
        <dbReference type="ARBA" id="ARBA00022723"/>
    </source>
</evidence>
<comment type="catalytic activity">
    <reaction evidence="6">
        <text>N-terminal N-formyl-L-methionyl-[peptide] + H2O = N-terminal L-methionyl-[peptide] + formate</text>
        <dbReference type="Rhea" id="RHEA:24420"/>
        <dbReference type="Rhea" id="RHEA-COMP:10639"/>
        <dbReference type="Rhea" id="RHEA-COMP:10640"/>
        <dbReference type="ChEBI" id="CHEBI:15377"/>
        <dbReference type="ChEBI" id="CHEBI:15740"/>
        <dbReference type="ChEBI" id="CHEBI:49298"/>
        <dbReference type="ChEBI" id="CHEBI:64731"/>
        <dbReference type="EC" id="3.5.1.88"/>
    </reaction>
</comment>
<evidence type="ECO:0000256" key="6">
    <source>
        <dbReference type="HAMAP-Rule" id="MF_00163"/>
    </source>
</evidence>
<keyword evidence="3 6" id="KW-0378">Hydrolase</keyword>
<dbReference type="SUPFAM" id="SSF56420">
    <property type="entry name" value="Peptide deformylase"/>
    <property type="match status" value="1"/>
</dbReference>
<dbReference type="PANTHER" id="PTHR10458:SF2">
    <property type="entry name" value="PEPTIDE DEFORMYLASE, MITOCHONDRIAL"/>
    <property type="match status" value="1"/>
</dbReference>
<protein>
    <recommendedName>
        <fullName evidence="6">Peptide deformylase</fullName>
        <shortName evidence="6">PDF</shortName>
        <ecNumber evidence="6">3.5.1.88</ecNumber>
    </recommendedName>
    <alternativeName>
        <fullName evidence="6">Polypeptide deformylase</fullName>
    </alternativeName>
</protein>
<evidence type="ECO:0000256" key="5">
    <source>
        <dbReference type="ARBA" id="ARBA00023004"/>
    </source>
</evidence>
<dbReference type="CDD" id="cd00487">
    <property type="entry name" value="Pep_deformylase"/>
    <property type="match status" value="1"/>
</dbReference>
<evidence type="ECO:0000256" key="1">
    <source>
        <dbReference type="ARBA" id="ARBA00010759"/>
    </source>
</evidence>
<dbReference type="Pfam" id="PF01327">
    <property type="entry name" value="Pep_deformylase"/>
    <property type="match status" value="1"/>
</dbReference>
<dbReference type="InterPro" id="IPR036821">
    <property type="entry name" value="Peptide_deformylase_sf"/>
</dbReference>
<dbReference type="NCBIfam" id="NF001159">
    <property type="entry name" value="PRK00150.1-3"/>
    <property type="match status" value="1"/>
</dbReference>
<evidence type="ECO:0000313" key="8">
    <source>
        <dbReference type="Proteomes" id="UP000824189"/>
    </source>
</evidence>
<comment type="function">
    <text evidence="6">Removes the formyl group from the N-terminal Met of newly synthesized proteins. Requires at least a dipeptide for an efficient rate of reaction. N-terminal L-methionine is a prerequisite for activity but the enzyme has broad specificity at other positions.</text>
</comment>
<dbReference type="GO" id="GO:0046872">
    <property type="term" value="F:metal ion binding"/>
    <property type="evidence" value="ECO:0007669"/>
    <property type="project" value="UniProtKB-KW"/>
</dbReference>
<dbReference type="GO" id="GO:0006412">
    <property type="term" value="P:translation"/>
    <property type="evidence" value="ECO:0007669"/>
    <property type="project" value="UniProtKB-UniRule"/>
</dbReference>